<name>A0A182J3F4_ANOAO</name>
<accession>A0A182J3F4</accession>
<evidence type="ECO:0000313" key="2">
    <source>
        <dbReference type="EnsemblMetazoa" id="AATE010628-PA.1"/>
    </source>
</evidence>
<feature type="region of interest" description="Disordered" evidence="1">
    <location>
        <begin position="124"/>
        <end position="145"/>
    </location>
</feature>
<reference evidence="2" key="1">
    <citation type="submission" date="2022-08" db="UniProtKB">
        <authorList>
            <consortium name="EnsemblMetazoa"/>
        </authorList>
    </citation>
    <scope>IDENTIFICATION</scope>
    <source>
        <strain evidence="2">EBRO</strain>
    </source>
</reference>
<dbReference type="EnsemblMetazoa" id="AATE010628-RA">
    <property type="protein sequence ID" value="AATE010628-PA.1"/>
    <property type="gene ID" value="AATE010628"/>
</dbReference>
<feature type="compositionally biased region" description="Low complexity" evidence="1">
    <location>
        <begin position="125"/>
        <end position="139"/>
    </location>
</feature>
<dbReference type="AlphaFoldDB" id="A0A182J3F4"/>
<proteinExistence type="predicted"/>
<dbReference type="VEuPathDB" id="VectorBase:AATE010628"/>
<protein>
    <submittedName>
        <fullName evidence="2">Uncharacterized protein</fullName>
    </submittedName>
</protein>
<evidence type="ECO:0000256" key="1">
    <source>
        <dbReference type="SAM" id="MobiDB-lite"/>
    </source>
</evidence>
<sequence length="223" mass="24293">MYPSSRSSSSSIIVGTATTNVLMANRVTVEVTSGAGERLEGSSGFGLARNRQQATRGGLTHPQRQRPRQQRQRLHDPHQQQQQRLSTLASSTAAAAAASAALSSSPSLATERLITFGKIRRFRETSAASPSSRTSPSAPYKARPRVVPYLSQPDEDEDESPKKVCLKIIISLLLLLLAFGTRQSLPKPNHHPHTVAQLAVWKTTAAMAKKQTRPRPRERVGLS</sequence>
<organism evidence="2">
    <name type="scientific">Anopheles atroparvus</name>
    <name type="common">European mosquito</name>
    <dbReference type="NCBI Taxonomy" id="41427"/>
    <lineage>
        <taxon>Eukaryota</taxon>
        <taxon>Metazoa</taxon>
        <taxon>Ecdysozoa</taxon>
        <taxon>Arthropoda</taxon>
        <taxon>Hexapoda</taxon>
        <taxon>Insecta</taxon>
        <taxon>Pterygota</taxon>
        <taxon>Neoptera</taxon>
        <taxon>Endopterygota</taxon>
        <taxon>Diptera</taxon>
        <taxon>Nematocera</taxon>
        <taxon>Culicoidea</taxon>
        <taxon>Culicidae</taxon>
        <taxon>Anophelinae</taxon>
        <taxon>Anopheles</taxon>
    </lineage>
</organism>
<feature type="region of interest" description="Disordered" evidence="1">
    <location>
        <begin position="38"/>
        <end position="82"/>
    </location>
</feature>
<feature type="compositionally biased region" description="Basic residues" evidence="1">
    <location>
        <begin position="63"/>
        <end position="72"/>
    </location>
</feature>